<sequence length="255" mass="29296">MTNSGFEKKGINSNLILIIMTGIFTALSMLTSYNPIWANIPINIIIPIIVLLKLKTVFFEKLKLSTLLLMRILVVFAALNLLNGQLYVKIVIIFLVINILEATITDLKRKKYFNFITGLILAISIFYMKGTWFGKYYDANLPTDIGTVFWWIAYTIWNWFFVTNEFSPSIAKFHLGVLTAPLIGVLITRNPGLWLIFRANSLTIAGFIQIAKKQYWEEKMKSEKFEYFVKKTQNTSAQLIFMIINVSLILLSVLI</sequence>
<evidence type="ECO:0000256" key="1">
    <source>
        <dbReference type="SAM" id="Phobius"/>
    </source>
</evidence>
<comment type="caution">
    <text evidence="2">The sequence shown here is derived from an EMBL/GenBank/DDBJ whole genome shotgun (WGS) entry which is preliminary data.</text>
</comment>
<dbReference type="AlphaFoldDB" id="A0AA45C670"/>
<feature type="transmembrane region" description="Helical" evidence="1">
    <location>
        <begin position="112"/>
        <end position="133"/>
    </location>
</feature>
<feature type="transmembrane region" description="Helical" evidence="1">
    <location>
        <begin position="12"/>
        <end position="30"/>
    </location>
</feature>
<evidence type="ECO:0000313" key="3">
    <source>
        <dbReference type="Proteomes" id="UP000245921"/>
    </source>
</evidence>
<dbReference type="EMBL" id="QGGI01000011">
    <property type="protein sequence ID" value="PWJ91250.1"/>
    <property type="molecule type" value="Genomic_DNA"/>
</dbReference>
<proteinExistence type="predicted"/>
<protein>
    <submittedName>
        <fullName evidence="2">Uncharacterized protein</fullName>
    </submittedName>
</protein>
<keyword evidence="3" id="KW-1185">Reference proteome</keyword>
<keyword evidence="1" id="KW-0812">Transmembrane</keyword>
<dbReference type="Proteomes" id="UP000245921">
    <property type="component" value="Unassembled WGS sequence"/>
</dbReference>
<keyword evidence="1" id="KW-0472">Membrane</keyword>
<feature type="transmembrane region" description="Helical" evidence="1">
    <location>
        <begin position="169"/>
        <end position="187"/>
    </location>
</feature>
<feature type="transmembrane region" description="Helical" evidence="1">
    <location>
        <begin position="145"/>
        <end position="162"/>
    </location>
</feature>
<name>A0AA45C670_9BACT</name>
<dbReference type="RefSeq" id="WP_109605073.1">
    <property type="nucleotide sequence ID" value="NZ_JAMHJO010000015.1"/>
</dbReference>
<accession>A0AA45C670</accession>
<feature type="transmembrane region" description="Helical" evidence="1">
    <location>
        <begin position="87"/>
        <end position="105"/>
    </location>
</feature>
<feature type="transmembrane region" description="Helical" evidence="1">
    <location>
        <begin position="232"/>
        <end position="254"/>
    </location>
</feature>
<reference evidence="2 3" key="1">
    <citation type="submission" date="2018-05" db="EMBL/GenBank/DDBJ databases">
        <title>Genomic Encyclopedia of Type Strains, Phase IV (KMG-IV): sequencing the most valuable type-strain genomes for metagenomic binning, comparative biology and taxonomic classification.</title>
        <authorList>
            <person name="Goeker M."/>
        </authorList>
    </citation>
    <scope>NUCLEOTIDE SEQUENCE [LARGE SCALE GENOMIC DNA]</scope>
    <source>
        <strain evidence="2 3">DSM 24906</strain>
    </source>
</reference>
<keyword evidence="1" id="KW-1133">Transmembrane helix</keyword>
<gene>
    <name evidence="2" type="ORF">C7380_11158</name>
</gene>
<organism evidence="2 3">
    <name type="scientific">Oceanotoga teriensis</name>
    <dbReference type="NCBI Taxonomy" id="515440"/>
    <lineage>
        <taxon>Bacteria</taxon>
        <taxon>Thermotogati</taxon>
        <taxon>Thermotogota</taxon>
        <taxon>Thermotogae</taxon>
        <taxon>Petrotogales</taxon>
        <taxon>Petrotogaceae</taxon>
        <taxon>Oceanotoga</taxon>
    </lineage>
</organism>
<evidence type="ECO:0000313" key="2">
    <source>
        <dbReference type="EMBL" id="PWJ91250.1"/>
    </source>
</evidence>